<keyword evidence="4" id="KW-1185">Reference proteome</keyword>
<dbReference type="PANTHER" id="PTHR43818">
    <property type="entry name" value="BCDNA.GH03377"/>
    <property type="match status" value="1"/>
</dbReference>
<accession>A0A4Y8ZP30</accession>
<dbReference type="InterPro" id="IPR050463">
    <property type="entry name" value="Gfo/Idh/MocA_oxidrdct_glycsds"/>
</dbReference>
<feature type="domain" description="Gfo/Idh/MocA-like oxidoreductase bacterial type C-terminal" evidence="2">
    <location>
        <begin position="215"/>
        <end position="273"/>
    </location>
</feature>
<dbReference type="OrthoDB" id="9792935at2"/>
<organism evidence="3 4">
    <name type="scientific">Sphingomonas parva</name>
    <dbReference type="NCBI Taxonomy" id="2555898"/>
    <lineage>
        <taxon>Bacteria</taxon>
        <taxon>Pseudomonadati</taxon>
        <taxon>Pseudomonadota</taxon>
        <taxon>Alphaproteobacteria</taxon>
        <taxon>Sphingomonadales</taxon>
        <taxon>Sphingomonadaceae</taxon>
        <taxon>Sphingomonas</taxon>
    </lineage>
</organism>
<dbReference type="Gene3D" id="3.30.360.10">
    <property type="entry name" value="Dihydrodipicolinate Reductase, domain 2"/>
    <property type="match status" value="1"/>
</dbReference>
<comment type="caution">
    <text evidence="3">The sequence shown here is derived from an EMBL/GenBank/DDBJ whole genome shotgun (WGS) entry which is preliminary data.</text>
</comment>
<protein>
    <submittedName>
        <fullName evidence="3">Gfo/Idh/MocA family oxidoreductase</fullName>
    </submittedName>
</protein>
<proteinExistence type="predicted"/>
<gene>
    <name evidence="3" type="ORF">E2493_19430</name>
</gene>
<sequence length="475" mass="51601">MRGGDMTYQQQTRRGFMAVTGAAAAMAALPGEVLGKTRRIAPSDRVNVAVIGAGGMGASNMAKLTSQNIVALADVDFEHVAESFVGDAGQSPERIALKAAYDKAAKFSDYRRMLDRQKDIDAVVIATPDHHHAFAAKAAMERGLHVYVQKPLAYSVREGRLLLDLARKDPKLVTQMGNQGHSGDDGRRVVEMIRGGAIGRVREVHVWTNRPVWPQGEARPEAVEAPASLNWDVWRGPANVDWGYHPDYAHFNWRGWVPFGVGALGDMGAHLIDFPFWALEPGLPTRIETRHSRWGGDTNPWDGKGPDELTSYPLASVTHYQFGNAKGGPLHMTWYDGGLMPPTPAGLPAGTRMDPGGGVLFVGDQGMLMHETYGSNPTLIGEGVAARAAAIPQSLPRIAGGMGGHEMNWIRAIRGEEKISSPFDYAVPLNETMVLGIVALKAEQPIDYDGGAGRITNAPDANRFLDREYRKGWEL</sequence>
<dbReference type="GO" id="GO:0000166">
    <property type="term" value="F:nucleotide binding"/>
    <property type="evidence" value="ECO:0007669"/>
    <property type="project" value="InterPro"/>
</dbReference>
<dbReference type="Gene3D" id="3.40.50.720">
    <property type="entry name" value="NAD(P)-binding Rossmann-like Domain"/>
    <property type="match status" value="1"/>
</dbReference>
<name>A0A4Y8ZP30_9SPHN</name>
<reference evidence="3 4" key="1">
    <citation type="submission" date="2019-03" db="EMBL/GenBank/DDBJ databases">
        <title>Genome sequence of Sphingomonas sp. 17J27-24.</title>
        <authorList>
            <person name="Kim M."/>
            <person name="Maeng S."/>
            <person name="Sathiyaraj S."/>
        </authorList>
    </citation>
    <scope>NUCLEOTIDE SEQUENCE [LARGE SCALE GENOMIC DNA]</scope>
    <source>
        <strain evidence="3 4">17J27-24</strain>
    </source>
</reference>
<dbReference type="AlphaFoldDB" id="A0A4Y8ZP30"/>
<evidence type="ECO:0000313" key="4">
    <source>
        <dbReference type="Proteomes" id="UP000298213"/>
    </source>
</evidence>
<dbReference type="InterPro" id="IPR036291">
    <property type="entry name" value="NAD(P)-bd_dom_sf"/>
</dbReference>
<dbReference type="Pfam" id="PF19051">
    <property type="entry name" value="GFO_IDH_MocA_C2"/>
    <property type="match status" value="1"/>
</dbReference>
<dbReference type="SUPFAM" id="SSF51735">
    <property type="entry name" value="NAD(P)-binding Rossmann-fold domains"/>
    <property type="match status" value="1"/>
</dbReference>
<evidence type="ECO:0000259" key="1">
    <source>
        <dbReference type="Pfam" id="PF01408"/>
    </source>
</evidence>
<evidence type="ECO:0000259" key="2">
    <source>
        <dbReference type="Pfam" id="PF19051"/>
    </source>
</evidence>
<dbReference type="PANTHER" id="PTHR43818:SF10">
    <property type="entry name" value="NADH-DEPENDENT DEHYDROGENASE-RELATED"/>
    <property type="match status" value="1"/>
</dbReference>
<dbReference type="Proteomes" id="UP000298213">
    <property type="component" value="Unassembled WGS sequence"/>
</dbReference>
<dbReference type="EMBL" id="SPDV01000068">
    <property type="protein sequence ID" value="TFI56579.1"/>
    <property type="molecule type" value="Genomic_DNA"/>
</dbReference>
<feature type="domain" description="Gfo/Idh/MocA-like oxidoreductase N-terminal" evidence="1">
    <location>
        <begin position="46"/>
        <end position="173"/>
    </location>
</feature>
<dbReference type="Pfam" id="PF01408">
    <property type="entry name" value="GFO_IDH_MocA"/>
    <property type="match status" value="1"/>
</dbReference>
<evidence type="ECO:0000313" key="3">
    <source>
        <dbReference type="EMBL" id="TFI56579.1"/>
    </source>
</evidence>
<dbReference type="InterPro" id="IPR000683">
    <property type="entry name" value="Gfo/Idh/MocA-like_OxRdtase_N"/>
</dbReference>
<dbReference type="InterPro" id="IPR043906">
    <property type="entry name" value="Gfo/Idh/MocA_OxRdtase_bact_C"/>
</dbReference>
<dbReference type="SUPFAM" id="SSF55347">
    <property type="entry name" value="Glyceraldehyde-3-phosphate dehydrogenase-like, C-terminal domain"/>
    <property type="match status" value="1"/>
</dbReference>